<dbReference type="GO" id="GO:0019901">
    <property type="term" value="F:protein kinase binding"/>
    <property type="evidence" value="ECO:0007669"/>
    <property type="project" value="TreeGrafter"/>
</dbReference>
<organism evidence="2 3">
    <name type="scientific">Chlamydomonas eustigma</name>
    <dbReference type="NCBI Taxonomy" id="1157962"/>
    <lineage>
        <taxon>Eukaryota</taxon>
        <taxon>Viridiplantae</taxon>
        <taxon>Chlorophyta</taxon>
        <taxon>core chlorophytes</taxon>
        <taxon>Chlorophyceae</taxon>
        <taxon>CS clade</taxon>
        <taxon>Chlamydomonadales</taxon>
        <taxon>Chlamydomonadaceae</taxon>
        <taxon>Chlamydomonas</taxon>
    </lineage>
</organism>
<feature type="compositionally biased region" description="Basic and acidic residues" evidence="1">
    <location>
        <begin position="82"/>
        <end position="118"/>
    </location>
</feature>
<evidence type="ECO:0000313" key="2">
    <source>
        <dbReference type="EMBL" id="GAX75420.1"/>
    </source>
</evidence>
<evidence type="ECO:0000313" key="3">
    <source>
        <dbReference type="Proteomes" id="UP000232323"/>
    </source>
</evidence>
<name>A0A250WY21_9CHLO</name>
<dbReference type="Proteomes" id="UP000232323">
    <property type="component" value="Unassembled WGS sequence"/>
</dbReference>
<dbReference type="EMBL" id="BEGY01000012">
    <property type="protein sequence ID" value="GAX75420.1"/>
    <property type="molecule type" value="Genomic_DNA"/>
</dbReference>
<dbReference type="Pfam" id="PF06658">
    <property type="entry name" value="DUF1168"/>
    <property type="match status" value="1"/>
</dbReference>
<dbReference type="AlphaFoldDB" id="A0A250WY21"/>
<feature type="compositionally biased region" description="Basic residues" evidence="1">
    <location>
        <begin position="119"/>
        <end position="133"/>
    </location>
</feature>
<gene>
    <name evidence="2" type="ORF">CEUSTIGMA_g2864.t1</name>
</gene>
<feature type="compositionally biased region" description="Acidic residues" evidence="1">
    <location>
        <begin position="158"/>
        <end position="175"/>
    </location>
</feature>
<reference evidence="2 3" key="1">
    <citation type="submission" date="2017-08" db="EMBL/GenBank/DDBJ databases">
        <title>Acidophilic green algal genome provides insights into adaptation to an acidic environment.</title>
        <authorList>
            <person name="Hirooka S."/>
            <person name="Hirose Y."/>
            <person name="Kanesaki Y."/>
            <person name="Higuchi S."/>
            <person name="Fujiwara T."/>
            <person name="Onuma R."/>
            <person name="Era A."/>
            <person name="Ohbayashi R."/>
            <person name="Uzuka A."/>
            <person name="Nozaki H."/>
            <person name="Yoshikawa H."/>
            <person name="Miyagishima S.Y."/>
        </authorList>
    </citation>
    <scope>NUCLEOTIDE SEQUENCE [LARGE SCALE GENOMIC DNA]</scope>
    <source>
        <strain evidence="2 3">NIES-2499</strain>
    </source>
</reference>
<dbReference type="PANTHER" id="PTHR13507">
    <property type="entry name" value="PRKR-INTERACTING PROTEIN 1"/>
    <property type="match status" value="1"/>
</dbReference>
<dbReference type="GO" id="GO:0005730">
    <property type="term" value="C:nucleolus"/>
    <property type="evidence" value="ECO:0007669"/>
    <property type="project" value="TreeGrafter"/>
</dbReference>
<accession>A0A250WY21</accession>
<dbReference type="PANTHER" id="PTHR13507:SF0">
    <property type="entry name" value="PRKR-INTERACTING PROTEIN 1"/>
    <property type="match status" value="1"/>
</dbReference>
<dbReference type="InterPro" id="IPR009548">
    <property type="entry name" value="Prkrip1"/>
</dbReference>
<proteinExistence type="predicted"/>
<dbReference type="STRING" id="1157962.A0A250WY21"/>
<keyword evidence="3" id="KW-1185">Reference proteome</keyword>
<evidence type="ECO:0000256" key="1">
    <source>
        <dbReference type="SAM" id="MobiDB-lite"/>
    </source>
</evidence>
<feature type="region of interest" description="Disordered" evidence="1">
    <location>
        <begin position="82"/>
        <end position="175"/>
    </location>
</feature>
<comment type="caution">
    <text evidence="2">The sequence shown here is derived from an EMBL/GenBank/DDBJ whole genome shotgun (WGS) entry which is preliminary data.</text>
</comment>
<dbReference type="GO" id="GO:0003725">
    <property type="term" value="F:double-stranded RNA binding"/>
    <property type="evidence" value="ECO:0007669"/>
    <property type="project" value="InterPro"/>
</dbReference>
<sequence>MSEELVIYNAPSSSHQVALRKADSETEHKEREQRIQDALVLEAKLKMINEMIPTRVYNTSSSTAGAGSGDFHQYRMIRRTEQQRVKRIEEEWKKKTEAEEYEAKKRERQQQLDDDAAKRRAKRMKKKDKKKNKASSGNPEAESLSGHETFTNLRPSGDNEEEEEEEEDAAVADID</sequence>
<dbReference type="GO" id="GO:0004860">
    <property type="term" value="F:protein kinase inhibitor activity"/>
    <property type="evidence" value="ECO:0007669"/>
    <property type="project" value="TreeGrafter"/>
</dbReference>
<dbReference type="OrthoDB" id="10067079at2759"/>
<protein>
    <submittedName>
        <fullName evidence="2">Uncharacterized protein</fullName>
    </submittedName>
</protein>